<dbReference type="AlphaFoldDB" id="R4K8X8"/>
<keyword evidence="9" id="KW-1133">Transmembrane helix</keyword>
<evidence type="ECO:0000256" key="3">
    <source>
        <dbReference type="ARBA" id="ARBA00022553"/>
    </source>
</evidence>
<feature type="transmembrane region" description="Helical" evidence="9">
    <location>
        <begin position="28"/>
        <end position="53"/>
    </location>
</feature>
<dbReference type="HOGENOM" id="CLU_030863_0_0_9"/>
<accession>R4K8X8</accession>
<dbReference type="CDD" id="cd00075">
    <property type="entry name" value="HATPase"/>
    <property type="match status" value="1"/>
</dbReference>
<organism evidence="11 12">
    <name type="scientific">Clostridium pasteurianum BC1</name>
    <dbReference type="NCBI Taxonomy" id="86416"/>
    <lineage>
        <taxon>Bacteria</taxon>
        <taxon>Bacillati</taxon>
        <taxon>Bacillota</taxon>
        <taxon>Clostridia</taxon>
        <taxon>Eubacteriales</taxon>
        <taxon>Clostridiaceae</taxon>
        <taxon>Clostridium</taxon>
    </lineage>
</organism>
<evidence type="ECO:0000256" key="1">
    <source>
        <dbReference type="ARBA" id="ARBA00000085"/>
    </source>
</evidence>
<dbReference type="InterPro" id="IPR005467">
    <property type="entry name" value="His_kinase_dom"/>
</dbReference>
<dbReference type="SUPFAM" id="SSF47384">
    <property type="entry name" value="Homodimeric domain of signal transducing histidine kinase"/>
    <property type="match status" value="1"/>
</dbReference>
<evidence type="ECO:0000313" key="11">
    <source>
        <dbReference type="EMBL" id="AGK99627.1"/>
    </source>
</evidence>
<keyword evidence="3" id="KW-0597">Phosphoprotein</keyword>
<dbReference type="GO" id="GO:0000155">
    <property type="term" value="F:phosphorelay sensor kinase activity"/>
    <property type="evidence" value="ECO:0007669"/>
    <property type="project" value="InterPro"/>
</dbReference>
<dbReference type="EMBL" id="CP003262">
    <property type="protein sequence ID" value="AGK99627.1"/>
    <property type="molecule type" value="Genomic_DNA"/>
</dbReference>
<keyword evidence="5" id="KW-0547">Nucleotide-binding</keyword>
<dbReference type="PATRIC" id="fig|86416.3.peg.4955"/>
<dbReference type="SMART" id="SM00387">
    <property type="entry name" value="HATPase_c"/>
    <property type="match status" value="1"/>
</dbReference>
<evidence type="ECO:0000259" key="10">
    <source>
        <dbReference type="PROSITE" id="PS50109"/>
    </source>
</evidence>
<protein>
    <recommendedName>
        <fullName evidence="2">histidine kinase</fullName>
        <ecNumber evidence="2">2.7.13.3</ecNumber>
    </recommendedName>
</protein>
<evidence type="ECO:0000256" key="6">
    <source>
        <dbReference type="ARBA" id="ARBA00022777"/>
    </source>
</evidence>
<reference evidence="11 12" key="1">
    <citation type="submission" date="2012-01" db="EMBL/GenBank/DDBJ databases">
        <title>Complete sequence of plasmid of Clostridium pasteurianum BC1.</title>
        <authorList>
            <consortium name="US DOE Joint Genome Institute"/>
            <person name="Lucas S."/>
            <person name="Han J."/>
            <person name="Lapidus A."/>
            <person name="Cheng J.-F."/>
            <person name="Goodwin L."/>
            <person name="Pitluck S."/>
            <person name="Peters L."/>
            <person name="Mikhailova N."/>
            <person name="Teshima H."/>
            <person name="Detter J.C."/>
            <person name="Han C."/>
            <person name="Tapia R."/>
            <person name="Land M."/>
            <person name="Hauser L."/>
            <person name="Kyrpides N."/>
            <person name="Ivanova N."/>
            <person name="Pagani I."/>
            <person name="Dunn J."/>
            <person name="Taghavi S."/>
            <person name="Francis A."/>
            <person name="van der Lelie D."/>
            <person name="Woyke T."/>
        </authorList>
    </citation>
    <scope>NUCLEOTIDE SEQUENCE [LARGE SCALE GENOMIC DNA]</scope>
    <source>
        <strain evidence="11 12">BC1</strain>
        <plasmid evidence="11 12">pCLOPA01</plasmid>
    </source>
</reference>
<keyword evidence="6 11" id="KW-0418">Kinase</keyword>
<evidence type="ECO:0000256" key="9">
    <source>
        <dbReference type="SAM" id="Phobius"/>
    </source>
</evidence>
<feature type="transmembrane region" description="Helical" evidence="9">
    <location>
        <begin position="65"/>
        <end position="91"/>
    </location>
</feature>
<evidence type="ECO:0000256" key="2">
    <source>
        <dbReference type="ARBA" id="ARBA00012438"/>
    </source>
</evidence>
<dbReference type="Gene3D" id="1.10.287.130">
    <property type="match status" value="1"/>
</dbReference>
<dbReference type="GO" id="GO:0005524">
    <property type="term" value="F:ATP binding"/>
    <property type="evidence" value="ECO:0007669"/>
    <property type="project" value="UniProtKB-KW"/>
</dbReference>
<keyword evidence="11" id="KW-0614">Plasmid</keyword>
<dbReference type="Gene3D" id="3.30.565.10">
    <property type="entry name" value="Histidine kinase-like ATPase, C-terminal domain"/>
    <property type="match status" value="1"/>
</dbReference>
<keyword evidence="12" id="KW-1185">Reference proteome</keyword>
<dbReference type="PROSITE" id="PS50109">
    <property type="entry name" value="HIS_KIN"/>
    <property type="match status" value="1"/>
</dbReference>
<dbReference type="InterPro" id="IPR036097">
    <property type="entry name" value="HisK_dim/P_sf"/>
</dbReference>
<keyword evidence="4" id="KW-0808">Transferase</keyword>
<feature type="transmembrane region" description="Helical" evidence="9">
    <location>
        <begin position="200"/>
        <end position="219"/>
    </location>
</feature>
<keyword evidence="8" id="KW-0902">Two-component regulatory system</keyword>
<dbReference type="KEGG" id="cpas:Clopa_4966"/>
<evidence type="ECO:0000256" key="8">
    <source>
        <dbReference type="ARBA" id="ARBA00023012"/>
    </source>
</evidence>
<dbReference type="Gene3D" id="3.30.450.20">
    <property type="entry name" value="PAS domain"/>
    <property type="match status" value="1"/>
</dbReference>
<keyword evidence="9" id="KW-0812">Transmembrane</keyword>
<dbReference type="Proteomes" id="UP000013523">
    <property type="component" value="Plasmid pCLOPA01"/>
</dbReference>
<dbReference type="EC" id="2.7.13.3" evidence="2"/>
<keyword evidence="9" id="KW-0472">Membrane</keyword>
<dbReference type="RefSeq" id="WP_015617886.1">
    <property type="nucleotide sequence ID" value="NC_021183.1"/>
</dbReference>
<dbReference type="Pfam" id="PF02518">
    <property type="entry name" value="HATPase_c"/>
    <property type="match status" value="1"/>
</dbReference>
<name>R4K8X8_CLOPA</name>
<evidence type="ECO:0000256" key="7">
    <source>
        <dbReference type="ARBA" id="ARBA00022840"/>
    </source>
</evidence>
<geneLocation type="plasmid" evidence="11 12">
    <name>pCLOPA01</name>
</geneLocation>
<dbReference type="SUPFAM" id="SSF55874">
    <property type="entry name" value="ATPase domain of HSP90 chaperone/DNA topoisomerase II/histidine kinase"/>
    <property type="match status" value="1"/>
</dbReference>
<feature type="transmembrane region" description="Helical" evidence="9">
    <location>
        <begin position="103"/>
        <end position="121"/>
    </location>
</feature>
<evidence type="ECO:0000256" key="4">
    <source>
        <dbReference type="ARBA" id="ARBA00022679"/>
    </source>
</evidence>
<proteinExistence type="predicted"/>
<dbReference type="InterPro" id="IPR036890">
    <property type="entry name" value="HATPase_C_sf"/>
</dbReference>
<dbReference type="PANTHER" id="PTHR43065:SF10">
    <property type="entry name" value="PEROXIDE STRESS-ACTIVATED HISTIDINE KINASE MAK3"/>
    <property type="match status" value="1"/>
</dbReference>
<keyword evidence="7" id="KW-0067">ATP-binding</keyword>
<evidence type="ECO:0000256" key="5">
    <source>
        <dbReference type="ARBA" id="ARBA00022741"/>
    </source>
</evidence>
<feature type="domain" description="Histidine kinase" evidence="10">
    <location>
        <begin position="380"/>
        <end position="610"/>
    </location>
</feature>
<feature type="transmembrane region" description="Helical" evidence="9">
    <location>
        <begin position="171"/>
        <end position="194"/>
    </location>
</feature>
<dbReference type="PANTHER" id="PTHR43065">
    <property type="entry name" value="SENSOR HISTIDINE KINASE"/>
    <property type="match status" value="1"/>
</dbReference>
<feature type="transmembrane region" description="Helical" evidence="9">
    <location>
        <begin position="141"/>
        <end position="159"/>
    </location>
</feature>
<dbReference type="InterPro" id="IPR003594">
    <property type="entry name" value="HATPase_dom"/>
</dbReference>
<comment type="catalytic activity">
    <reaction evidence="1">
        <text>ATP + protein L-histidine = ADP + protein N-phospho-L-histidine.</text>
        <dbReference type="EC" id="2.7.13.3"/>
    </reaction>
</comment>
<evidence type="ECO:0000313" key="12">
    <source>
        <dbReference type="Proteomes" id="UP000013523"/>
    </source>
</evidence>
<gene>
    <name evidence="11" type="ORF">Clopa_4966</name>
</gene>
<dbReference type="OrthoDB" id="1650586at2"/>
<sequence>MVIVGILLLLVALIIIIKDYKTESTIWLSAICFFTGIGTLTVVFKTYFTIYLIPYYSFTQERINLIYQIAAVYMSLDYFIVPYCMLLYGLSHTNIIHKDKKKIIYPILLIPAVLNFILVPIKNNFMKTPAELMSYFKVLSIWSVPYIFGGLIFLVYSYFKEKSYLMKKYKFKTIVILAPCFFYTALSTIIFRAFGIENTWQYFTFLIPIQFMEFLYFAFKYGVFGVKIRFHRYKFAFENSLDFVSDSTIALNENLSVIEFNKRFKENFLLKKTDEKKYKNFDDIINDSKLLKHKNKLLNLISESKDKKIKNLEIVIKNISGKKYFAVQANPIIINNEYLGTILVFKDISVHIENLRLIKENQMQLIEKERLLSLNQLIGGVAHNLKTPLMSSSGGIEIIKRDIERINQYTKDNSQNDINIKKTINEVNKWSDRITENLIYISNVIDAVKGQVTPYDKDNEDYFTIKEIEKKIMILMDFQIRKSKCKFIKKIKIESNYKIKGDINSLVQVLNNLISNAIESVSAKENGTVIFGIYKEINNVIFYVKNNGDKIPENIQKKIFKQMITTKGKNGTGLGLYISKLIIKVMFKGKIYFNTDDEETIFYVELPLKDMEG</sequence>